<name>A0A413SPA5_9FIRM</name>
<sequence length="343" mass="39892">MIRGFFLSVNKSEIYDKPFQTYDQLLINLESKNIIIDNRELALRTLSNQSYYGIVNGYKNMFPTDISGDKFTIPVKFTDLYAVQLIDVNLSSVILKYILYIEKSLKSKISYIVAQNYGVFTDETDLNNLDIDDYLNETHYSRSTGRRKAVTRRLKEDITKHPTATIKHYMKTKNHLPPWIITTNIPFGDMIQWYSILLDDDKTYVTEEFVQNPSITIEDKKEFLRKAFDLLKEYRNTYAHGNRTFNTTMSSSLPKRQTLILFNGMVGENEYKSGRGKNDIYSVILILIELLNDNYLISSLIYDLQLVFSPYSNSKIAGKSILETFTLPDDLFDRLPQIDRIIS</sequence>
<gene>
    <name evidence="1" type="ORF">DW927_03140</name>
</gene>
<dbReference type="Proteomes" id="UP000284465">
    <property type="component" value="Unassembled WGS sequence"/>
</dbReference>
<comment type="caution">
    <text evidence="1">The sequence shown here is derived from an EMBL/GenBank/DDBJ whole genome shotgun (WGS) entry which is preliminary data.</text>
</comment>
<evidence type="ECO:0000313" key="1">
    <source>
        <dbReference type="EMBL" id="RHA69819.1"/>
    </source>
</evidence>
<accession>A0A413SPA5</accession>
<organism evidence="1 2">
    <name type="scientific">Roseburia intestinalis</name>
    <dbReference type="NCBI Taxonomy" id="166486"/>
    <lineage>
        <taxon>Bacteria</taxon>
        <taxon>Bacillati</taxon>
        <taxon>Bacillota</taxon>
        <taxon>Clostridia</taxon>
        <taxon>Lachnospirales</taxon>
        <taxon>Lachnospiraceae</taxon>
        <taxon>Roseburia</taxon>
    </lineage>
</organism>
<dbReference type="EMBL" id="QSFP01000002">
    <property type="protein sequence ID" value="RHA69819.1"/>
    <property type="molecule type" value="Genomic_DNA"/>
</dbReference>
<dbReference type="InterPro" id="IPR011664">
    <property type="entry name" value="Abi_system_AbiD/AbiF-like"/>
</dbReference>
<proteinExistence type="predicted"/>
<protein>
    <submittedName>
        <fullName evidence="1">Abi family protein</fullName>
    </submittedName>
</protein>
<dbReference type="AlphaFoldDB" id="A0A413SPA5"/>
<reference evidence="1 2" key="1">
    <citation type="submission" date="2018-08" db="EMBL/GenBank/DDBJ databases">
        <title>A genome reference for cultivated species of the human gut microbiota.</title>
        <authorList>
            <person name="Zou Y."/>
            <person name="Xue W."/>
            <person name="Luo G."/>
        </authorList>
    </citation>
    <scope>NUCLEOTIDE SEQUENCE [LARGE SCALE GENOMIC DNA]</scope>
    <source>
        <strain evidence="1 2">AM43-11</strain>
    </source>
</reference>
<dbReference type="Pfam" id="PF07751">
    <property type="entry name" value="Abi_2"/>
    <property type="match status" value="1"/>
</dbReference>
<evidence type="ECO:0000313" key="2">
    <source>
        <dbReference type="Proteomes" id="UP000284465"/>
    </source>
</evidence>